<dbReference type="GO" id="GO:0005789">
    <property type="term" value="C:endoplasmic reticulum membrane"/>
    <property type="evidence" value="ECO:0007669"/>
    <property type="project" value="UniProtKB-SubCell"/>
</dbReference>
<keyword evidence="4" id="KW-0551">Lipid droplet</keyword>
<name>A0A8D0E3R1_SALMN</name>
<evidence type="ECO:0000256" key="7">
    <source>
        <dbReference type="ARBA" id="ARBA00022989"/>
    </source>
</evidence>
<dbReference type="AlphaFoldDB" id="A0A8D0E3R1"/>
<evidence type="ECO:0000256" key="5">
    <source>
        <dbReference type="ARBA" id="ARBA00022692"/>
    </source>
</evidence>
<dbReference type="OMA" id="VNYWFPP"/>
<evidence type="ECO:0000313" key="11">
    <source>
        <dbReference type="Proteomes" id="UP000694421"/>
    </source>
</evidence>
<dbReference type="GeneTree" id="ENSGT00390000006420"/>
<accession>A0A8D0E3R1</accession>
<dbReference type="Pfam" id="PF16015">
    <property type="entry name" value="Promethin"/>
    <property type="match status" value="1"/>
</dbReference>
<dbReference type="Proteomes" id="UP000694421">
    <property type="component" value="Unplaced"/>
</dbReference>
<feature type="transmembrane region" description="Helical" evidence="9">
    <location>
        <begin position="44"/>
        <end position="77"/>
    </location>
</feature>
<evidence type="ECO:0000256" key="1">
    <source>
        <dbReference type="ARBA" id="ARBA00004477"/>
    </source>
</evidence>
<dbReference type="GO" id="GO:0140042">
    <property type="term" value="P:lipid droplet formation"/>
    <property type="evidence" value="ECO:0007669"/>
    <property type="project" value="Ensembl"/>
</dbReference>
<evidence type="ECO:0000256" key="8">
    <source>
        <dbReference type="ARBA" id="ARBA00023136"/>
    </source>
</evidence>
<evidence type="ECO:0000256" key="3">
    <source>
        <dbReference type="ARBA" id="ARBA00007618"/>
    </source>
</evidence>
<dbReference type="PANTHER" id="PTHR14275">
    <property type="entry name" value="PROMETHIN"/>
    <property type="match status" value="1"/>
</dbReference>
<keyword evidence="11" id="KW-1185">Reference proteome</keyword>
<evidence type="ECO:0000256" key="6">
    <source>
        <dbReference type="ARBA" id="ARBA00022824"/>
    </source>
</evidence>
<keyword evidence="6" id="KW-0256">Endoplasmic reticulum</keyword>
<proteinExistence type="inferred from homology"/>
<organism evidence="10 11">
    <name type="scientific">Salvator merianae</name>
    <name type="common">Argentine black and white tegu</name>
    <name type="synonym">Tupinambis merianae</name>
    <dbReference type="NCBI Taxonomy" id="96440"/>
    <lineage>
        <taxon>Eukaryota</taxon>
        <taxon>Metazoa</taxon>
        <taxon>Chordata</taxon>
        <taxon>Craniata</taxon>
        <taxon>Vertebrata</taxon>
        <taxon>Euteleostomi</taxon>
        <taxon>Lepidosauria</taxon>
        <taxon>Squamata</taxon>
        <taxon>Bifurcata</taxon>
        <taxon>Unidentata</taxon>
        <taxon>Episquamata</taxon>
        <taxon>Laterata</taxon>
        <taxon>Teiioidea</taxon>
        <taxon>Teiidae</taxon>
        <taxon>Salvator</taxon>
    </lineage>
</organism>
<comment type="subcellular location">
    <subcellularLocation>
        <location evidence="1">Endoplasmic reticulum membrane</location>
        <topology evidence="1">Multi-pass membrane protein</topology>
    </subcellularLocation>
    <subcellularLocation>
        <location evidence="2">Lipid droplet</location>
    </subcellularLocation>
</comment>
<keyword evidence="8 9" id="KW-0472">Membrane</keyword>
<reference evidence="10" key="1">
    <citation type="submission" date="2025-08" db="UniProtKB">
        <authorList>
            <consortium name="Ensembl"/>
        </authorList>
    </citation>
    <scope>IDENTIFICATION</scope>
</reference>
<evidence type="ECO:0000313" key="10">
    <source>
        <dbReference type="Ensembl" id="ENSSMRP00000025955.1"/>
    </source>
</evidence>
<dbReference type="PANTHER" id="PTHR14275:SF0">
    <property type="entry name" value="LIPID DROPLET ASSEMBLY FACTOR 1"/>
    <property type="match status" value="1"/>
</dbReference>
<evidence type="ECO:0000256" key="4">
    <source>
        <dbReference type="ARBA" id="ARBA00022677"/>
    </source>
</evidence>
<keyword evidence="7 9" id="KW-1133">Transmembrane helix</keyword>
<dbReference type="GO" id="GO:0005811">
    <property type="term" value="C:lipid droplet"/>
    <property type="evidence" value="ECO:0007669"/>
    <property type="project" value="UniProtKB-SubCell"/>
</dbReference>
<protein>
    <submittedName>
        <fullName evidence="10">Lipid droplet assembly factor 1</fullName>
    </submittedName>
</protein>
<evidence type="ECO:0000256" key="2">
    <source>
        <dbReference type="ARBA" id="ARBA00004502"/>
    </source>
</evidence>
<keyword evidence="5 9" id="KW-0812">Transmembrane</keyword>
<evidence type="ECO:0000256" key="9">
    <source>
        <dbReference type="SAM" id="Phobius"/>
    </source>
</evidence>
<sequence>MSKEMGELQKQWSAVMESVRTNSHVVAFMNSRIGRYLDAHPFVALSFLIFIAISAVPVAFFLGFVVITTVVACIGLVVMEGFLVSLGGVALLCILGGLAALSLAVSGALSIFYVSLTTLLSYWPTSHRLSKKEIANGSGFLPNCPPALLQDKKSE</sequence>
<dbReference type="InterPro" id="IPR029709">
    <property type="entry name" value="LDAF1"/>
</dbReference>
<reference evidence="10" key="2">
    <citation type="submission" date="2025-09" db="UniProtKB">
        <authorList>
            <consortium name="Ensembl"/>
        </authorList>
    </citation>
    <scope>IDENTIFICATION</scope>
</reference>
<dbReference type="Ensembl" id="ENSSMRT00000030351.1">
    <property type="protein sequence ID" value="ENSSMRP00000025955.1"/>
    <property type="gene ID" value="ENSSMRG00000020035.1"/>
</dbReference>
<comment type="similarity">
    <text evidence="3">Belongs to the LDAF1 family.</text>
</comment>
<feature type="transmembrane region" description="Helical" evidence="9">
    <location>
        <begin position="89"/>
        <end position="122"/>
    </location>
</feature>